<organism evidence="5 6">
    <name type="scientific">Sellimonas intestinalis</name>
    <dbReference type="NCBI Taxonomy" id="1653434"/>
    <lineage>
        <taxon>Bacteria</taxon>
        <taxon>Bacillati</taxon>
        <taxon>Bacillota</taxon>
        <taxon>Clostridia</taxon>
        <taxon>Lachnospirales</taxon>
        <taxon>Lachnospiraceae</taxon>
        <taxon>Sellimonas</taxon>
    </lineage>
</organism>
<evidence type="ECO:0000313" key="5">
    <source>
        <dbReference type="EMBL" id="RGE89776.1"/>
    </source>
</evidence>
<reference evidence="5 6" key="1">
    <citation type="submission" date="2018-08" db="EMBL/GenBank/DDBJ databases">
        <title>A genome reference for cultivated species of the human gut microbiota.</title>
        <authorList>
            <person name="Zou Y."/>
            <person name="Xue W."/>
            <person name="Luo G."/>
        </authorList>
    </citation>
    <scope>NUCLEOTIDE SEQUENCE [LARGE SCALE GENOMIC DNA]</scope>
    <source>
        <strain evidence="5 6">AF37-2AT</strain>
    </source>
</reference>
<feature type="binding site" evidence="4">
    <location>
        <position position="64"/>
    </location>
    <ligand>
        <name>a divalent metal cation</name>
        <dbReference type="ChEBI" id="CHEBI:60240"/>
        <label>2</label>
    </ligand>
</feature>
<evidence type="ECO:0000256" key="4">
    <source>
        <dbReference type="PIRSR" id="PIRSR602678-1"/>
    </source>
</evidence>
<gene>
    <name evidence="5" type="ORF">DW016_00420</name>
</gene>
<sequence length="261" mass="28863">MKVKEIRSLLEQAAPEAYAMGWDNSGLILGRTDKEVKKILITVDVDDNTVDQALLQGADLVLSHHPLVFQAVKRITDEEFIGRRIGKLLRADVAYEAMHTNYDVCRMGALVAEKIGLKECVPLEETGEWQELPCGIGVFGILEESEELFSFGERIKEIFGLEELRCFGNSRKIRRVAVCPGSGSSVIDQAIAKGADVFLSGDVGHHTGIDAVAQGMAVLDAGHYGLEYLFMEDMKQYLQKQTGGKIEIFTMPKQLPYSVIL</sequence>
<comment type="caution">
    <text evidence="5">The sequence shown here is derived from an EMBL/GenBank/DDBJ whole genome shotgun (WGS) entry which is preliminary data.</text>
</comment>
<dbReference type="RefSeq" id="WP_024732797.1">
    <property type="nucleotide sequence ID" value="NZ_BAABYU010000001.1"/>
</dbReference>
<accession>A0A3E3K515</accession>
<proteinExistence type="inferred from homology"/>
<dbReference type="PANTHER" id="PTHR13799:SF14">
    <property type="entry name" value="GTP CYCLOHYDROLASE 1 TYPE 2 HOMOLOG"/>
    <property type="match status" value="1"/>
</dbReference>
<dbReference type="GeneID" id="97192998"/>
<dbReference type="NCBIfam" id="TIGR00486">
    <property type="entry name" value="YbgI_SA1388"/>
    <property type="match status" value="1"/>
</dbReference>
<evidence type="ECO:0000256" key="1">
    <source>
        <dbReference type="ARBA" id="ARBA00006964"/>
    </source>
</evidence>
<evidence type="ECO:0000256" key="3">
    <source>
        <dbReference type="ARBA" id="ARBA00022723"/>
    </source>
</evidence>
<dbReference type="OrthoDB" id="9792792at2"/>
<keyword evidence="3 4" id="KW-0479">Metal-binding</keyword>
<dbReference type="EMBL" id="QVLX01000001">
    <property type="protein sequence ID" value="RGE89776.1"/>
    <property type="molecule type" value="Genomic_DNA"/>
</dbReference>
<evidence type="ECO:0000313" key="6">
    <source>
        <dbReference type="Proteomes" id="UP000261080"/>
    </source>
</evidence>
<dbReference type="Gene3D" id="3.40.1390.30">
    <property type="entry name" value="NIF3 (NGG1p interacting factor 3)-like"/>
    <property type="match status" value="2"/>
</dbReference>
<feature type="binding site" evidence="4">
    <location>
        <position position="227"/>
    </location>
    <ligand>
        <name>a divalent metal cation</name>
        <dbReference type="ChEBI" id="CHEBI:60240"/>
        <label>1</label>
    </ligand>
</feature>
<dbReference type="SUPFAM" id="SSF102705">
    <property type="entry name" value="NIF3 (NGG1p interacting factor 3)-like"/>
    <property type="match status" value="1"/>
</dbReference>
<protein>
    <recommendedName>
        <fullName evidence="2">GTP cyclohydrolase 1 type 2 homolog</fullName>
    </recommendedName>
</protein>
<feature type="binding site" evidence="4">
    <location>
        <position position="223"/>
    </location>
    <ligand>
        <name>a divalent metal cation</name>
        <dbReference type="ChEBI" id="CHEBI:60240"/>
        <label>1</label>
    </ligand>
</feature>
<comment type="similarity">
    <text evidence="1">Belongs to the GTP cyclohydrolase I type 2/NIF3 family.</text>
</comment>
<name>A0A3E3K515_9FIRM</name>
<dbReference type="FunFam" id="3.40.1390.30:FF:000001">
    <property type="entry name" value="GTP cyclohydrolase 1 type 2"/>
    <property type="match status" value="1"/>
</dbReference>
<dbReference type="InterPro" id="IPR002678">
    <property type="entry name" value="DUF34/NIF3"/>
</dbReference>
<dbReference type="Proteomes" id="UP000261080">
    <property type="component" value="Unassembled WGS sequence"/>
</dbReference>
<keyword evidence="6" id="KW-1185">Reference proteome</keyword>
<dbReference type="GO" id="GO:0005737">
    <property type="term" value="C:cytoplasm"/>
    <property type="evidence" value="ECO:0007669"/>
    <property type="project" value="TreeGrafter"/>
</dbReference>
<dbReference type="GO" id="GO:0046872">
    <property type="term" value="F:metal ion binding"/>
    <property type="evidence" value="ECO:0007669"/>
    <property type="project" value="UniProtKB-KW"/>
</dbReference>
<dbReference type="Pfam" id="PF01784">
    <property type="entry name" value="DUF34_NIF3"/>
    <property type="match status" value="1"/>
</dbReference>
<evidence type="ECO:0000256" key="2">
    <source>
        <dbReference type="ARBA" id="ARBA00022112"/>
    </source>
</evidence>
<feature type="binding site" evidence="4">
    <location>
        <position position="103"/>
    </location>
    <ligand>
        <name>a divalent metal cation</name>
        <dbReference type="ChEBI" id="CHEBI:60240"/>
        <label>1</label>
    </ligand>
</feature>
<dbReference type="PANTHER" id="PTHR13799">
    <property type="entry name" value="NGG1 INTERACTING FACTOR 3"/>
    <property type="match status" value="1"/>
</dbReference>
<dbReference type="AlphaFoldDB" id="A0A3E3K515"/>
<dbReference type="InterPro" id="IPR036069">
    <property type="entry name" value="DUF34/NIF3_sf"/>
</dbReference>
<feature type="binding site" evidence="4">
    <location>
        <position position="65"/>
    </location>
    <ligand>
        <name>a divalent metal cation</name>
        <dbReference type="ChEBI" id="CHEBI:60240"/>
        <label>1</label>
    </ligand>
</feature>